<evidence type="ECO:0000256" key="1">
    <source>
        <dbReference type="PROSITE-ProRule" id="PRU00169"/>
    </source>
</evidence>
<evidence type="ECO:0000313" key="3">
    <source>
        <dbReference type="EMBL" id="MBJ6752072.1"/>
    </source>
</evidence>
<feature type="modified residue" description="4-aspartylphosphate" evidence="1">
    <location>
        <position position="68"/>
    </location>
</feature>
<dbReference type="EMBL" id="JAEMHL010000011">
    <property type="protein sequence ID" value="MBJ6752072.1"/>
    <property type="molecule type" value="Genomic_DNA"/>
</dbReference>
<dbReference type="InterPro" id="IPR001789">
    <property type="entry name" value="Sig_transdc_resp-reg_receiver"/>
</dbReference>
<dbReference type="CDD" id="cd17557">
    <property type="entry name" value="REC_Rcp-like"/>
    <property type="match status" value="1"/>
</dbReference>
<dbReference type="Pfam" id="PF00072">
    <property type="entry name" value="Response_reg"/>
    <property type="match status" value="1"/>
</dbReference>
<dbReference type="Gene3D" id="3.40.50.2300">
    <property type="match status" value="1"/>
</dbReference>
<dbReference type="PROSITE" id="PS50110">
    <property type="entry name" value="RESPONSE_REGULATORY"/>
    <property type="match status" value="1"/>
</dbReference>
<keyword evidence="1" id="KW-0597">Phosphoprotein</keyword>
<dbReference type="PANTHER" id="PTHR44520:SF1">
    <property type="entry name" value="TWO-COMPONENT SYSTEM REGULATORY PROTEIN"/>
    <property type="match status" value="1"/>
</dbReference>
<evidence type="ECO:0000313" key="4">
    <source>
        <dbReference type="Proteomes" id="UP000614714"/>
    </source>
</evidence>
<dbReference type="SUPFAM" id="SSF52172">
    <property type="entry name" value="CheY-like"/>
    <property type="match status" value="1"/>
</dbReference>
<evidence type="ECO:0000259" key="2">
    <source>
        <dbReference type="PROSITE" id="PS50110"/>
    </source>
</evidence>
<dbReference type="Proteomes" id="UP000614714">
    <property type="component" value="Unassembled WGS sequence"/>
</dbReference>
<accession>A0ABS0YJL3</accession>
<name>A0ABS0YJL3_9BACT</name>
<dbReference type="PANTHER" id="PTHR44520">
    <property type="entry name" value="RESPONSE REGULATOR RCP1-RELATED"/>
    <property type="match status" value="1"/>
</dbReference>
<dbReference type="InterPro" id="IPR052893">
    <property type="entry name" value="TCS_response_regulator"/>
</dbReference>
<reference evidence="3 4" key="1">
    <citation type="submission" date="2020-12" db="EMBL/GenBank/DDBJ databases">
        <title>Geomonas sp. Red421, isolated from paddy soil.</title>
        <authorList>
            <person name="Xu Z."/>
            <person name="Zhang Z."/>
            <person name="Masuda Y."/>
            <person name="Itoh H."/>
            <person name="Senoo K."/>
        </authorList>
    </citation>
    <scope>NUCLEOTIDE SEQUENCE [LARGE SCALE GENOMIC DNA]</scope>
    <source>
        <strain evidence="3 4">Red421</strain>
    </source>
</reference>
<protein>
    <submittedName>
        <fullName evidence="3">Response regulator</fullName>
    </submittedName>
</protein>
<dbReference type="RefSeq" id="WP_199390507.1">
    <property type="nucleotide sequence ID" value="NZ_JAEMHL010000011.1"/>
</dbReference>
<proteinExistence type="predicted"/>
<dbReference type="SMART" id="SM00448">
    <property type="entry name" value="REC"/>
    <property type="match status" value="1"/>
</dbReference>
<dbReference type="InterPro" id="IPR011006">
    <property type="entry name" value="CheY-like_superfamily"/>
</dbReference>
<sequence length="166" mass="18533">MLHKKYTILVADDDPNDRLLMERAFKASLVKAELRLVTCGEEAIAYLKGEGVFDDRSNYQYPSFLLTDLKMFPGDGFSILAFLQSTPDSAIIPTIVLSSSNDSDDIKRAYMLGASAYIVKPQDPKELIEFLKAIAAFWLICEVPEVDEAGRRVSTKSQGKLGERFT</sequence>
<comment type="caution">
    <text evidence="3">The sequence shown here is derived from an EMBL/GenBank/DDBJ whole genome shotgun (WGS) entry which is preliminary data.</text>
</comment>
<gene>
    <name evidence="3" type="ORF">JFN91_17795</name>
</gene>
<feature type="domain" description="Response regulatory" evidence="2">
    <location>
        <begin position="7"/>
        <end position="135"/>
    </location>
</feature>
<keyword evidence="4" id="KW-1185">Reference proteome</keyword>
<organism evidence="3 4">
    <name type="scientific">Geomonas anaerohicana</name>
    <dbReference type="NCBI Taxonomy" id="2798583"/>
    <lineage>
        <taxon>Bacteria</taxon>
        <taxon>Pseudomonadati</taxon>
        <taxon>Thermodesulfobacteriota</taxon>
        <taxon>Desulfuromonadia</taxon>
        <taxon>Geobacterales</taxon>
        <taxon>Geobacteraceae</taxon>
        <taxon>Geomonas</taxon>
    </lineage>
</organism>